<dbReference type="EMBL" id="VIIS01001207">
    <property type="protein sequence ID" value="KAF0300992.1"/>
    <property type="molecule type" value="Genomic_DNA"/>
</dbReference>
<evidence type="ECO:0000313" key="3">
    <source>
        <dbReference type="Proteomes" id="UP000440578"/>
    </source>
</evidence>
<dbReference type="PANTHER" id="PTHR38564">
    <property type="entry name" value="SI:CH73-250A16.5-RELATED"/>
    <property type="match status" value="1"/>
</dbReference>
<feature type="chain" id="PRO_5025594001" evidence="1">
    <location>
        <begin position="16"/>
        <end position="159"/>
    </location>
</feature>
<feature type="signal peptide" evidence="1">
    <location>
        <begin position="1"/>
        <end position="15"/>
    </location>
</feature>
<name>A0A6A4WDQ3_AMPAM</name>
<dbReference type="OrthoDB" id="5946254at2759"/>
<keyword evidence="1" id="KW-0732">Signal</keyword>
<dbReference type="PANTHER" id="PTHR38564:SF2">
    <property type="entry name" value="WU:FC46H12 PRECURSOR"/>
    <property type="match status" value="1"/>
</dbReference>
<proteinExistence type="predicted"/>
<organism evidence="2 3">
    <name type="scientific">Amphibalanus amphitrite</name>
    <name type="common">Striped barnacle</name>
    <name type="synonym">Balanus amphitrite</name>
    <dbReference type="NCBI Taxonomy" id="1232801"/>
    <lineage>
        <taxon>Eukaryota</taxon>
        <taxon>Metazoa</taxon>
        <taxon>Ecdysozoa</taxon>
        <taxon>Arthropoda</taxon>
        <taxon>Crustacea</taxon>
        <taxon>Multicrustacea</taxon>
        <taxon>Cirripedia</taxon>
        <taxon>Thoracica</taxon>
        <taxon>Thoracicalcarea</taxon>
        <taxon>Balanomorpha</taxon>
        <taxon>Balanoidea</taxon>
        <taxon>Balanidae</taxon>
        <taxon>Amphibalaninae</taxon>
        <taxon>Amphibalanus</taxon>
    </lineage>
</organism>
<evidence type="ECO:0000313" key="2">
    <source>
        <dbReference type="EMBL" id="KAF0300992.1"/>
    </source>
</evidence>
<gene>
    <name evidence="2" type="ORF">FJT64_026626</name>
</gene>
<protein>
    <submittedName>
        <fullName evidence="2">Uncharacterized protein</fullName>
    </submittedName>
</protein>
<comment type="caution">
    <text evidence="2">The sequence shown here is derived from an EMBL/GenBank/DDBJ whole genome shotgun (WGS) entry which is preliminary data.</text>
</comment>
<dbReference type="AlphaFoldDB" id="A0A6A4WDQ3"/>
<reference evidence="2 3" key="1">
    <citation type="submission" date="2019-07" db="EMBL/GenBank/DDBJ databases">
        <title>Draft genome assembly of a fouling barnacle, Amphibalanus amphitrite (Darwin, 1854): The first reference genome for Thecostraca.</title>
        <authorList>
            <person name="Kim W."/>
        </authorList>
    </citation>
    <scope>NUCLEOTIDE SEQUENCE [LARGE SCALE GENOMIC DNA]</scope>
    <source>
        <strain evidence="2">SNU_AA5</strain>
        <tissue evidence="2">Soma without cirri and trophi</tissue>
    </source>
</reference>
<dbReference type="Proteomes" id="UP000440578">
    <property type="component" value="Unassembled WGS sequence"/>
</dbReference>
<keyword evidence="3" id="KW-1185">Reference proteome</keyword>
<sequence length="159" mass="16990">MQFAVLFSMVAAASAVQYPLHASCKADWTFGVTCEEAKQAIIDQMNAWTGPEGCADGGEKCLYEVLSTDGNVVTGTHTTPTVGYVDDLEFTFADGADGTCSMHGFSTSETSYAYLDSSTNYCNMKNLITGSGLDQSESFSEVTSDDICTQYSSANCDVY</sequence>
<accession>A0A6A4WDQ3</accession>
<evidence type="ECO:0000256" key="1">
    <source>
        <dbReference type="SAM" id="SignalP"/>
    </source>
</evidence>